<dbReference type="Proteomes" id="UP000267096">
    <property type="component" value="Unassembled WGS sequence"/>
</dbReference>
<evidence type="ECO:0000256" key="6">
    <source>
        <dbReference type="RuleBase" id="RU367089"/>
    </source>
</evidence>
<organism evidence="9 10">
    <name type="scientific">Anisakis simplex</name>
    <name type="common">Herring worm</name>
    <dbReference type="NCBI Taxonomy" id="6269"/>
    <lineage>
        <taxon>Eukaryota</taxon>
        <taxon>Metazoa</taxon>
        <taxon>Ecdysozoa</taxon>
        <taxon>Nematoda</taxon>
        <taxon>Chromadorea</taxon>
        <taxon>Rhabditida</taxon>
        <taxon>Spirurina</taxon>
        <taxon>Ascaridomorpha</taxon>
        <taxon>Ascaridoidea</taxon>
        <taxon>Anisakidae</taxon>
        <taxon>Anisakis</taxon>
        <taxon>Anisakis simplex complex</taxon>
    </lineage>
</organism>
<dbReference type="PANTHER" id="PTHR12372:SF7">
    <property type="entry name" value="PROTEIN PECANEX"/>
    <property type="match status" value="1"/>
</dbReference>
<evidence type="ECO:0000256" key="4">
    <source>
        <dbReference type="ARBA" id="ARBA00022989"/>
    </source>
</evidence>
<dbReference type="GO" id="GO:0016020">
    <property type="term" value="C:membrane"/>
    <property type="evidence" value="ECO:0007669"/>
    <property type="project" value="UniProtKB-SubCell"/>
</dbReference>
<dbReference type="Pfam" id="PF05041">
    <property type="entry name" value="Pecanex_C"/>
    <property type="match status" value="1"/>
</dbReference>
<feature type="region of interest" description="Disordered" evidence="7">
    <location>
        <begin position="98"/>
        <end position="148"/>
    </location>
</feature>
<dbReference type="EMBL" id="UYRR01000807">
    <property type="protein sequence ID" value="VDK18231.1"/>
    <property type="molecule type" value="Genomic_DNA"/>
</dbReference>
<keyword evidence="3" id="KW-0812">Transmembrane</keyword>
<proteinExistence type="inferred from homology"/>
<feature type="region of interest" description="Disordered" evidence="7">
    <location>
        <begin position="166"/>
        <end position="204"/>
    </location>
</feature>
<comment type="subcellular location">
    <subcellularLocation>
        <location evidence="1 6">Membrane</location>
        <topology evidence="1 6">Multi-pass membrane protein</topology>
    </subcellularLocation>
</comment>
<reference evidence="9 10" key="1">
    <citation type="submission" date="2018-11" db="EMBL/GenBank/DDBJ databases">
        <authorList>
            <consortium name="Pathogen Informatics"/>
        </authorList>
    </citation>
    <scope>NUCLEOTIDE SEQUENCE [LARGE SCALE GENOMIC DNA]</scope>
</reference>
<protein>
    <recommendedName>
        <fullName evidence="6">Pecanex-like protein</fullName>
    </recommendedName>
</protein>
<comment type="similarity">
    <text evidence="2 6">Belongs to the pecanex family.</text>
</comment>
<evidence type="ECO:0000256" key="1">
    <source>
        <dbReference type="ARBA" id="ARBA00004141"/>
    </source>
</evidence>
<keyword evidence="5" id="KW-0472">Membrane</keyword>
<dbReference type="InterPro" id="IPR039797">
    <property type="entry name" value="Pecanex"/>
</dbReference>
<evidence type="ECO:0000256" key="3">
    <source>
        <dbReference type="ARBA" id="ARBA00022692"/>
    </source>
</evidence>
<evidence type="ECO:0000256" key="7">
    <source>
        <dbReference type="SAM" id="MobiDB-lite"/>
    </source>
</evidence>
<feature type="domain" description="Pecanex C-terminal" evidence="8">
    <location>
        <begin position="1"/>
        <end position="68"/>
    </location>
</feature>
<dbReference type="GO" id="GO:0007029">
    <property type="term" value="P:endoplasmic reticulum organization"/>
    <property type="evidence" value="ECO:0007669"/>
    <property type="project" value="TreeGrafter"/>
</dbReference>
<dbReference type="AlphaFoldDB" id="A0A3P6NR77"/>
<dbReference type="GO" id="GO:0005783">
    <property type="term" value="C:endoplasmic reticulum"/>
    <property type="evidence" value="ECO:0007669"/>
    <property type="project" value="TreeGrafter"/>
</dbReference>
<evidence type="ECO:0000313" key="9">
    <source>
        <dbReference type="EMBL" id="VDK18231.1"/>
    </source>
</evidence>
<evidence type="ECO:0000259" key="8">
    <source>
        <dbReference type="Pfam" id="PF05041"/>
    </source>
</evidence>
<feature type="compositionally biased region" description="Polar residues" evidence="7">
    <location>
        <begin position="98"/>
        <end position="125"/>
    </location>
</feature>
<evidence type="ECO:0000256" key="5">
    <source>
        <dbReference type="ARBA" id="ARBA00023136"/>
    </source>
</evidence>
<dbReference type="PANTHER" id="PTHR12372">
    <property type="entry name" value="PECANEX"/>
    <property type="match status" value="1"/>
</dbReference>
<evidence type="ECO:0000313" key="10">
    <source>
        <dbReference type="Proteomes" id="UP000267096"/>
    </source>
</evidence>
<dbReference type="OrthoDB" id="10037631at2759"/>
<keyword evidence="10" id="KW-1185">Reference proteome</keyword>
<evidence type="ECO:0000256" key="2">
    <source>
        <dbReference type="ARBA" id="ARBA00010170"/>
    </source>
</evidence>
<gene>
    <name evidence="9" type="ORF">ASIM_LOCUS924</name>
</gene>
<keyword evidence="4" id="KW-1133">Transmembrane helix</keyword>
<sequence>MNRECVRAFWAGQQQELIFLRNRNPERGSIQNARQVLRNMINSSADQPIGYPIYVSPLTTSYMDTHPQMRSLSGPPITPELIGRALRYLWCSVRSHFGTSGSSNMQPPPQASSGIALQNLNSSGRSGAPTAEGTAERHQTQSQSVQQQRQYVLLDQHGEQRTIADDLNSRRSSAESSSSPHVPTANESQQQQQNSPPSATSHVHAESSIVAMGADGVPKVELCKRPATAGDDFDGTCVPLFERPPSRSSVSSEQLSEQYAKIVDTEQIFKCLDEPLKATGEPLVVWPHAKWRMRGGRSSWNGMPCEGDRGQIVHKWVPSHAKRERRSHTGVVIYLLYIKEMGGCYVPIGETGVQMIKKEEYEAGDEQTANNFEQL</sequence>
<dbReference type="InterPro" id="IPR007735">
    <property type="entry name" value="Pecanex_C"/>
</dbReference>
<accession>A0A3P6NR77</accession>
<name>A0A3P6NR77_ANISI</name>